<keyword evidence="8 14" id="KW-0418">Kinase</keyword>
<evidence type="ECO:0000256" key="14">
    <source>
        <dbReference type="RuleBase" id="RU000504"/>
    </source>
</evidence>
<dbReference type="Gene3D" id="3.20.20.60">
    <property type="entry name" value="Phosphoenolpyruvate-binding domains"/>
    <property type="match status" value="1"/>
</dbReference>
<comment type="cofactor">
    <cofactor evidence="1">
        <name>K(+)</name>
        <dbReference type="ChEBI" id="CHEBI:29103"/>
    </cofactor>
</comment>
<evidence type="ECO:0000256" key="1">
    <source>
        <dbReference type="ARBA" id="ARBA00001958"/>
    </source>
</evidence>
<dbReference type="Pfam" id="PF00224">
    <property type="entry name" value="PK"/>
    <property type="match status" value="1"/>
</dbReference>
<evidence type="ECO:0000256" key="8">
    <source>
        <dbReference type="ARBA" id="ARBA00022777"/>
    </source>
</evidence>
<evidence type="ECO:0000256" key="12">
    <source>
        <dbReference type="ARBA" id="ARBA00023317"/>
    </source>
</evidence>
<evidence type="ECO:0000256" key="11">
    <source>
        <dbReference type="ARBA" id="ARBA00023152"/>
    </source>
</evidence>
<evidence type="ECO:0000256" key="9">
    <source>
        <dbReference type="ARBA" id="ARBA00022840"/>
    </source>
</evidence>
<dbReference type="SMR" id="A0ABC7ZIL0"/>
<comment type="similarity">
    <text evidence="3 14">Belongs to the pyruvate kinase family.</text>
</comment>
<dbReference type="InterPro" id="IPR036918">
    <property type="entry name" value="Pyrv_Knase_C_sf"/>
</dbReference>
<reference evidence="16 17" key="1">
    <citation type="journal article" date="2012" name="J. Bacteriol.">
        <title>Draft Genome Sequences of Four Axenic Mycoplasma genitalium Strains Isolated from Denmark, Japan, and Australia.</title>
        <authorList>
            <person name="McGowin C.L."/>
            <person name="Ma L."/>
            <person name="Jensen J.S."/>
            <person name="Mancuso M.M."/>
            <person name="Hamasuna R."/>
            <person name="Adegboye D."/>
            <person name="Martin D.H."/>
        </authorList>
    </citation>
    <scope>NUCLEOTIDE SEQUENCE [LARGE SCALE GENOMIC DNA]</scope>
    <source>
        <strain evidence="16 17">M6320</strain>
    </source>
</reference>
<dbReference type="PRINTS" id="PR01050">
    <property type="entry name" value="PYRUVTKNASE"/>
</dbReference>
<dbReference type="EC" id="2.7.1.40" evidence="4 13"/>
<dbReference type="InterPro" id="IPR001697">
    <property type="entry name" value="Pyr_Knase"/>
</dbReference>
<dbReference type="InterPro" id="IPR015813">
    <property type="entry name" value="Pyrv/PenolPyrv_kinase-like_dom"/>
</dbReference>
<protein>
    <recommendedName>
        <fullName evidence="4 13">Pyruvate kinase</fullName>
        <ecNumber evidence="4 13">2.7.1.40</ecNumber>
    </recommendedName>
</protein>
<comment type="pathway">
    <text evidence="2 14">Carbohydrate degradation; glycolysis; pyruvate from D-glyceraldehyde 3-phosphate: step 5/5.</text>
</comment>
<evidence type="ECO:0000256" key="6">
    <source>
        <dbReference type="ARBA" id="ARBA00022723"/>
    </source>
</evidence>
<evidence type="ECO:0000259" key="15">
    <source>
        <dbReference type="Pfam" id="PF00224"/>
    </source>
</evidence>
<dbReference type="InterPro" id="IPR015793">
    <property type="entry name" value="Pyrv_Knase_brl"/>
</dbReference>
<dbReference type="SUPFAM" id="SSF52935">
    <property type="entry name" value="PK C-terminal domain-like"/>
    <property type="match status" value="1"/>
</dbReference>
<name>A0ABC7ZIL0_MYCGT</name>
<evidence type="ECO:0000256" key="4">
    <source>
        <dbReference type="ARBA" id="ARBA00012142"/>
    </source>
</evidence>
<dbReference type="GO" id="GO:0000287">
    <property type="term" value="F:magnesium ion binding"/>
    <property type="evidence" value="ECO:0007669"/>
    <property type="project" value="UniProtKB-UniRule"/>
</dbReference>
<dbReference type="NCBIfam" id="NF004491">
    <property type="entry name" value="PRK05826.1"/>
    <property type="match status" value="1"/>
</dbReference>
<dbReference type="EMBL" id="CP003772">
    <property type="protein sequence ID" value="AFQ04037.1"/>
    <property type="molecule type" value="Genomic_DNA"/>
</dbReference>
<comment type="catalytic activity">
    <reaction evidence="14">
        <text>pyruvate + ATP = phosphoenolpyruvate + ADP + H(+)</text>
        <dbReference type="Rhea" id="RHEA:18157"/>
        <dbReference type="ChEBI" id="CHEBI:15361"/>
        <dbReference type="ChEBI" id="CHEBI:15378"/>
        <dbReference type="ChEBI" id="CHEBI:30616"/>
        <dbReference type="ChEBI" id="CHEBI:58702"/>
        <dbReference type="ChEBI" id="CHEBI:456216"/>
        <dbReference type="EC" id="2.7.1.40"/>
    </reaction>
</comment>
<dbReference type="Gene3D" id="2.40.33.10">
    <property type="entry name" value="PK beta-barrel domain-like"/>
    <property type="match status" value="1"/>
</dbReference>
<dbReference type="KEGG" id="mgx:CM1_01285"/>
<dbReference type="Proteomes" id="UP000005254">
    <property type="component" value="Chromosome"/>
</dbReference>
<keyword evidence="11 14" id="KW-0324">Glycolysis</keyword>
<dbReference type="RefSeq" id="WP_009885755.1">
    <property type="nucleotide sequence ID" value="NC_018497.1"/>
</dbReference>
<evidence type="ECO:0000256" key="2">
    <source>
        <dbReference type="ARBA" id="ARBA00004997"/>
    </source>
</evidence>
<keyword evidence="12 16" id="KW-0670">Pyruvate</keyword>
<dbReference type="PANTHER" id="PTHR11817">
    <property type="entry name" value="PYRUVATE KINASE"/>
    <property type="match status" value="1"/>
</dbReference>
<dbReference type="SUPFAM" id="SSF50800">
    <property type="entry name" value="PK beta-barrel domain-like"/>
    <property type="match status" value="1"/>
</dbReference>
<keyword evidence="6" id="KW-0479">Metal-binding</keyword>
<dbReference type="AlphaFoldDB" id="A0ABC7ZIL0"/>
<dbReference type="GO" id="GO:0030955">
    <property type="term" value="F:potassium ion binding"/>
    <property type="evidence" value="ECO:0007669"/>
    <property type="project" value="UniProtKB-UniRule"/>
</dbReference>
<evidence type="ECO:0000313" key="16">
    <source>
        <dbReference type="EMBL" id="AFQ04037.1"/>
    </source>
</evidence>
<keyword evidence="5 14" id="KW-0808">Transferase</keyword>
<dbReference type="InterPro" id="IPR018209">
    <property type="entry name" value="Pyrv_Knase_AS"/>
</dbReference>
<dbReference type="GO" id="GO:0005524">
    <property type="term" value="F:ATP binding"/>
    <property type="evidence" value="ECO:0007669"/>
    <property type="project" value="UniProtKB-KW"/>
</dbReference>
<evidence type="ECO:0000256" key="10">
    <source>
        <dbReference type="ARBA" id="ARBA00022842"/>
    </source>
</evidence>
<evidence type="ECO:0000256" key="3">
    <source>
        <dbReference type="ARBA" id="ARBA00008663"/>
    </source>
</evidence>
<dbReference type="InterPro" id="IPR015806">
    <property type="entry name" value="Pyrv_Knase_insert_dom_sf"/>
</dbReference>
<keyword evidence="9" id="KW-0067">ATP-binding</keyword>
<keyword evidence="7" id="KW-0547">Nucleotide-binding</keyword>
<feature type="domain" description="Pyruvate kinase barrel" evidence="15">
    <location>
        <begin position="6"/>
        <end position="354"/>
    </location>
</feature>
<dbReference type="NCBIfam" id="TIGR01064">
    <property type="entry name" value="pyruv_kin"/>
    <property type="match status" value="1"/>
</dbReference>
<gene>
    <name evidence="16" type="ORF">CM1_01285</name>
</gene>
<dbReference type="Gene3D" id="3.40.1380.20">
    <property type="entry name" value="Pyruvate kinase, C-terminal domain"/>
    <property type="match status" value="1"/>
</dbReference>
<dbReference type="GeneID" id="99647060"/>
<dbReference type="PROSITE" id="PS00110">
    <property type="entry name" value="PYRUVATE_KINASE"/>
    <property type="match status" value="1"/>
</dbReference>
<dbReference type="GO" id="GO:0004743">
    <property type="term" value="F:pyruvate kinase activity"/>
    <property type="evidence" value="ECO:0007669"/>
    <property type="project" value="UniProtKB-UniRule"/>
</dbReference>
<dbReference type="InterPro" id="IPR040442">
    <property type="entry name" value="Pyrv_kinase-like_dom_sf"/>
</dbReference>
<evidence type="ECO:0000256" key="13">
    <source>
        <dbReference type="NCBIfam" id="TIGR01064"/>
    </source>
</evidence>
<dbReference type="GO" id="GO:0016301">
    <property type="term" value="F:kinase activity"/>
    <property type="evidence" value="ECO:0007669"/>
    <property type="project" value="UniProtKB-KW"/>
</dbReference>
<keyword evidence="10 14" id="KW-0460">Magnesium</keyword>
<proteinExistence type="inferred from homology"/>
<dbReference type="InterPro" id="IPR011037">
    <property type="entry name" value="Pyrv_Knase-like_insert_dom_sf"/>
</dbReference>
<sequence>MIDHLKRTKIIATCGPALTKSLVSLKMLDDNEYAAIKKVAYANIEAIIKSGVSVIRLNFSHGTHEEQQVRIKIVRDVAKAMNIPVSIMLDTNGPEIRIVETKKEGLKITKDSEVIINTMSKMIASDNQFAVSDASGKYNMVNDVNIGQKILVDDGKLTLVVTRVDKQHNQVICVAKNDHTVFTKKRLNLPNAQYSIPFLSEKDLKDIDFGLSQGIDYIAASFVNTVADIKQLRDYLKLKNASGVKIIAKIESNHALNNIDKIIKASDGIMVARGDLGLEIPYYQVPYWQRYMIKACRFFNKRSITATQMLDSLEKNIQPTRAEVTDVYFAVDRGNDATMLSGETASGLYPLNAVAVMQKIDKQSETFFDYQYNVNYYLKNSTANKSRFWHNVVLPLTKKTVPKRKLVNSAFKYDFIVYPTNNINRIYALSNARLAAAVIILTNNKRVYTGHGVDYGIFCYLIDKNPNQLTKAELIELAWKAINHYQAYGDLEKLKQCLAVYNETIINL</sequence>
<evidence type="ECO:0000313" key="17">
    <source>
        <dbReference type="Proteomes" id="UP000005254"/>
    </source>
</evidence>
<organism evidence="16 17">
    <name type="scientific">Mycoplasmoides genitalium M6320</name>
    <dbReference type="NCBI Taxonomy" id="662945"/>
    <lineage>
        <taxon>Bacteria</taxon>
        <taxon>Bacillati</taxon>
        <taxon>Mycoplasmatota</taxon>
        <taxon>Mycoplasmoidales</taxon>
        <taxon>Mycoplasmoidaceae</taxon>
        <taxon>Mycoplasmoides</taxon>
    </lineage>
</organism>
<dbReference type="SUPFAM" id="SSF51621">
    <property type="entry name" value="Phosphoenolpyruvate/pyruvate domain"/>
    <property type="match status" value="1"/>
</dbReference>
<evidence type="ECO:0000256" key="5">
    <source>
        <dbReference type="ARBA" id="ARBA00022679"/>
    </source>
</evidence>
<evidence type="ECO:0000256" key="7">
    <source>
        <dbReference type="ARBA" id="ARBA00022741"/>
    </source>
</evidence>
<accession>A0ABC7ZIL0</accession>